<feature type="domain" description="Polymerase nucleotidyl transferase" evidence="1">
    <location>
        <begin position="6"/>
        <end position="46"/>
    </location>
</feature>
<feature type="non-terminal residue" evidence="2">
    <location>
        <position position="1"/>
    </location>
</feature>
<proteinExistence type="predicted"/>
<sequence length="89" mass="10000">QEGISVDRVILYGSYAAEEGRRDSDIDVAIVSRDFGKDRVEEGMVLYRIAGKVDTRLEPVPISVEAYQNDTWLPLIYEIKAKGLELKVA</sequence>
<accession>X1KC37</accession>
<protein>
    <recommendedName>
        <fullName evidence="1">Polymerase nucleotidyl transferase domain-containing protein</fullName>
    </recommendedName>
</protein>
<dbReference type="CDD" id="cd05403">
    <property type="entry name" value="NT_KNTase_like"/>
    <property type="match status" value="1"/>
</dbReference>
<name>X1KC37_9ZZZZ</name>
<dbReference type="InterPro" id="IPR043519">
    <property type="entry name" value="NT_sf"/>
</dbReference>
<dbReference type="Gene3D" id="3.30.460.10">
    <property type="entry name" value="Beta Polymerase, domain 2"/>
    <property type="match status" value="1"/>
</dbReference>
<dbReference type="InterPro" id="IPR002934">
    <property type="entry name" value="Polymerase_NTP_transf_dom"/>
</dbReference>
<evidence type="ECO:0000313" key="2">
    <source>
        <dbReference type="EMBL" id="GAI04188.1"/>
    </source>
</evidence>
<dbReference type="SUPFAM" id="SSF81301">
    <property type="entry name" value="Nucleotidyltransferase"/>
    <property type="match status" value="1"/>
</dbReference>
<comment type="caution">
    <text evidence="2">The sequence shown here is derived from an EMBL/GenBank/DDBJ whole genome shotgun (WGS) entry which is preliminary data.</text>
</comment>
<reference evidence="2" key="1">
    <citation type="journal article" date="2014" name="Front. Microbiol.">
        <title>High frequency of phylogenetically diverse reductive dehalogenase-homologous genes in deep subseafloor sedimentary metagenomes.</title>
        <authorList>
            <person name="Kawai M."/>
            <person name="Futagami T."/>
            <person name="Toyoda A."/>
            <person name="Takaki Y."/>
            <person name="Nishi S."/>
            <person name="Hori S."/>
            <person name="Arai W."/>
            <person name="Tsubouchi T."/>
            <person name="Morono Y."/>
            <person name="Uchiyama I."/>
            <person name="Ito T."/>
            <person name="Fujiyama A."/>
            <person name="Inagaki F."/>
            <person name="Takami H."/>
        </authorList>
    </citation>
    <scope>NUCLEOTIDE SEQUENCE</scope>
    <source>
        <strain evidence="2">Expedition CK06-06</strain>
    </source>
</reference>
<dbReference type="AlphaFoldDB" id="X1KC37"/>
<dbReference type="Pfam" id="PF01909">
    <property type="entry name" value="NTP_transf_2"/>
    <property type="match status" value="1"/>
</dbReference>
<evidence type="ECO:0000259" key="1">
    <source>
        <dbReference type="Pfam" id="PF01909"/>
    </source>
</evidence>
<dbReference type="EMBL" id="BARV01011124">
    <property type="protein sequence ID" value="GAI04188.1"/>
    <property type="molecule type" value="Genomic_DNA"/>
</dbReference>
<organism evidence="2">
    <name type="scientific">marine sediment metagenome</name>
    <dbReference type="NCBI Taxonomy" id="412755"/>
    <lineage>
        <taxon>unclassified sequences</taxon>
        <taxon>metagenomes</taxon>
        <taxon>ecological metagenomes</taxon>
    </lineage>
</organism>
<gene>
    <name evidence="2" type="ORF">S06H3_21234</name>
</gene>